<proteinExistence type="predicted"/>
<keyword evidence="1" id="KW-0732">Signal</keyword>
<dbReference type="EMBL" id="BSPQ01000019">
    <property type="protein sequence ID" value="GLS92322.1"/>
    <property type="molecule type" value="Genomic_DNA"/>
</dbReference>
<dbReference type="Gene3D" id="3.40.190.10">
    <property type="entry name" value="Periplasmic binding protein-like II"/>
    <property type="match status" value="1"/>
</dbReference>
<dbReference type="Proteomes" id="UP001157353">
    <property type="component" value="Unassembled WGS sequence"/>
</dbReference>
<protein>
    <recommendedName>
        <fullName evidence="2">Solute-binding protein family 5 domain-containing protein</fullName>
    </recommendedName>
</protein>
<dbReference type="PANTHER" id="PTHR30290:SF64">
    <property type="entry name" value="ABC TRANSPORTER PERIPLASMIC BINDING PROTEIN"/>
    <property type="match status" value="1"/>
</dbReference>
<dbReference type="Pfam" id="PF00496">
    <property type="entry name" value="SBP_bac_5"/>
    <property type="match status" value="1"/>
</dbReference>
<feature type="domain" description="Solute-binding protein family 5" evidence="2">
    <location>
        <begin position="72"/>
        <end position="234"/>
    </location>
</feature>
<evidence type="ECO:0000256" key="1">
    <source>
        <dbReference type="ARBA" id="ARBA00022729"/>
    </source>
</evidence>
<accession>A0ABQ6E4L4</accession>
<organism evidence="3 4">
    <name type="scientific">Psychromonas marina</name>
    <dbReference type="NCBI Taxonomy" id="88364"/>
    <lineage>
        <taxon>Bacteria</taxon>
        <taxon>Pseudomonadati</taxon>
        <taxon>Pseudomonadota</taxon>
        <taxon>Gammaproteobacteria</taxon>
        <taxon>Alteromonadales</taxon>
        <taxon>Psychromonadaceae</taxon>
        <taxon>Psychromonas</taxon>
    </lineage>
</organism>
<keyword evidence="4" id="KW-1185">Reference proteome</keyword>
<name>A0ABQ6E4L4_9GAMM</name>
<gene>
    <name evidence="3" type="ORF">GCM10007916_33920</name>
</gene>
<sequence length="245" mass="27342">MYGDFKYTKDFTHFQYANPNAPKGGTFKQATIGSFDSLNPFIVKGNAATGIGMIYDSLLKQSSDEPFTGYGLIASSVKVADDFSSVSFNINPQAIFHDGVKIEASDVKFSFDLLIEKGAPHFRSYYAGVKEVVIDSSSQVTFHFTEIGNRELPLIIGQLPILPEHFWSDKDFSKTDLIIPTGSGAYRIQSFKAGKRITYELVSDYWAKDLPVNKGLYNFEKMIFDYYRDDGVALKLSSLALLIIV</sequence>
<dbReference type="InterPro" id="IPR039424">
    <property type="entry name" value="SBP_5"/>
</dbReference>
<comment type="caution">
    <text evidence="3">The sequence shown here is derived from an EMBL/GenBank/DDBJ whole genome shotgun (WGS) entry which is preliminary data.</text>
</comment>
<reference evidence="4" key="1">
    <citation type="journal article" date="2019" name="Int. J. Syst. Evol. Microbiol.">
        <title>The Global Catalogue of Microorganisms (GCM) 10K type strain sequencing project: providing services to taxonomists for standard genome sequencing and annotation.</title>
        <authorList>
            <consortium name="The Broad Institute Genomics Platform"/>
            <consortium name="The Broad Institute Genome Sequencing Center for Infectious Disease"/>
            <person name="Wu L."/>
            <person name="Ma J."/>
        </authorList>
    </citation>
    <scope>NUCLEOTIDE SEQUENCE [LARGE SCALE GENOMIC DNA]</scope>
    <source>
        <strain evidence="4">NBRC 103166</strain>
    </source>
</reference>
<dbReference type="PANTHER" id="PTHR30290">
    <property type="entry name" value="PERIPLASMIC BINDING COMPONENT OF ABC TRANSPORTER"/>
    <property type="match status" value="1"/>
</dbReference>
<evidence type="ECO:0000259" key="2">
    <source>
        <dbReference type="Pfam" id="PF00496"/>
    </source>
</evidence>
<evidence type="ECO:0000313" key="3">
    <source>
        <dbReference type="EMBL" id="GLS92322.1"/>
    </source>
</evidence>
<dbReference type="SUPFAM" id="SSF53850">
    <property type="entry name" value="Periplasmic binding protein-like II"/>
    <property type="match status" value="1"/>
</dbReference>
<dbReference type="InterPro" id="IPR000914">
    <property type="entry name" value="SBP_5_dom"/>
</dbReference>
<evidence type="ECO:0000313" key="4">
    <source>
        <dbReference type="Proteomes" id="UP001157353"/>
    </source>
</evidence>